<keyword evidence="11" id="KW-1185">Reference proteome</keyword>
<gene>
    <name evidence="8" type="ORF">AL072_24610</name>
    <name evidence="9" type="ORF">AL072_26430</name>
    <name evidence="10" type="ORF">AL072_29575</name>
</gene>
<dbReference type="SMART" id="SM00382">
    <property type="entry name" value="AAA"/>
    <property type="match status" value="1"/>
</dbReference>
<dbReference type="Proteomes" id="UP000069935">
    <property type="component" value="Chromosome 6"/>
</dbReference>
<dbReference type="GO" id="GO:0005304">
    <property type="term" value="F:L-valine transmembrane transporter activity"/>
    <property type="evidence" value="ECO:0007669"/>
    <property type="project" value="TreeGrafter"/>
</dbReference>
<proteinExistence type="inferred from homology"/>
<dbReference type="GO" id="GO:0042941">
    <property type="term" value="P:D-alanine transmembrane transport"/>
    <property type="evidence" value="ECO:0007669"/>
    <property type="project" value="TreeGrafter"/>
</dbReference>
<evidence type="ECO:0000256" key="4">
    <source>
        <dbReference type="ARBA" id="ARBA00022840"/>
    </source>
</evidence>
<feature type="compositionally biased region" description="Polar residues" evidence="6">
    <location>
        <begin position="298"/>
        <end position="307"/>
    </location>
</feature>
<evidence type="ECO:0000256" key="3">
    <source>
        <dbReference type="ARBA" id="ARBA00022741"/>
    </source>
</evidence>
<evidence type="ECO:0000313" key="9">
    <source>
        <dbReference type="EMBL" id="ALG74553.1"/>
    </source>
</evidence>
<dbReference type="Proteomes" id="UP000069935">
    <property type="component" value="Chromosome 4"/>
</dbReference>
<keyword evidence="3" id="KW-0547">Nucleotide-binding</keyword>
<keyword evidence="5" id="KW-0029">Amino-acid transport</keyword>
<dbReference type="AlphaFoldDB" id="A0A0F2KPN5"/>
<dbReference type="Proteomes" id="UP000069935">
    <property type="component" value="Chromosome 5"/>
</dbReference>
<dbReference type="InterPro" id="IPR051120">
    <property type="entry name" value="ABC_AA/LPS_Transport"/>
</dbReference>
<protein>
    <submittedName>
        <fullName evidence="8">Branched-chain amino acid ABC transporter ATP-binding protein</fullName>
    </submittedName>
</protein>
<feature type="region of interest" description="Disordered" evidence="6">
    <location>
        <begin position="284"/>
        <end position="307"/>
    </location>
</feature>
<dbReference type="InterPro" id="IPR003439">
    <property type="entry name" value="ABC_transporter-like_ATP-bd"/>
</dbReference>
<evidence type="ECO:0000313" key="8">
    <source>
        <dbReference type="EMBL" id="ALG74168.1"/>
    </source>
</evidence>
<dbReference type="GO" id="GO:0015192">
    <property type="term" value="F:L-phenylalanine transmembrane transporter activity"/>
    <property type="evidence" value="ECO:0007669"/>
    <property type="project" value="TreeGrafter"/>
</dbReference>
<dbReference type="KEGG" id="ati:AL072_24610"/>
<dbReference type="RefSeq" id="WP_045583516.1">
    <property type="nucleotide sequence ID" value="NZ_CP012404.1"/>
</dbReference>
<dbReference type="GO" id="GO:1903806">
    <property type="term" value="P:L-isoleucine import across plasma membrane"/>
    <property type="evidence" value="ECO:0007669"/>
    <property type="project" value="TreeGrafter"/>
</dbReference>
<evidence type="ECO:0000256" key="5">
    <source>
        <dbReference type="ARBA" id="ARBA00022970"/>
    </source>
</evidence>
<dbReference type="GO" id="GO:0016887">
    <property type="term" value="F:ATP hydrolysis activity"/>
    <property type="evidence" value="ECO:0007669"/>
    <property type="project" value="InterPro"/>
</dbReference>
<dbReference type="Pfam" id="PF00005">
    <property type="entry name" value="ABC_tran"/>
    <property type="match status" value="1"/>
</dbReference>
<dbReference type="OrthoDB" id="9779872at2"/>
<evidence type="ECO:0000256" key="2">
    <source>
        <dbReference type="ARBA" id="ARBA00022448"/>
    </source>
</evidence>
<dbReference type="Pfam" id="PF12399">
    <property type="entry name" value="BCA_ABC_TP_C"/>
    <property type="match status" value="1"/>
</dbReference>
<accession>A0A0F2KPN5</accession>
<evidence type="ECO:0000256" key="1">
    <source>
        <dbReference type="ARBA" id="ARBA00005417"/>
    </source>
</evidence>
<sequence length="307" mass="33634">MSAAMTEKPLLTAPLLTVEHLTMRFGGLVANNDVSFEARAGEITALIGPNGAGKTTLFNCVTGFYTPTVGRLCLRHPEGREFLLERMPGYRIAQLAGVARTFQNIRLFGGMSVLENLIVAQHNKLMRASSFAIGGLLGLPSYRRAEHEAVELAKYWLERVRLTEFADWEAGNLPYGAQRRLEIARAMCTEPVLLCLDEPAAGLNPRESGELAEILTFIRDVRTPQGHRTGVLLIEHDMSVVMRISDHVVVLDYGRKISDGDPEHVKNDPAVIRAYLGEDEDEALPPEVAADLHLPPTAGQTSAQKGA</sequence>
<comment type="similarity">
    <text evidence="1">Belongs to the ABC transporter superfamily.</text>
</comment>
<dbReference type="GO" id="GO:0015188">
    <property type="term" value="F:L-isoleucine transmembrane transporter activity"/>
    <property type="evidence" value="ECO:0007669"/>
    <property type="project" value="TreeGrafter"/>
</dbReference>
<dbReference type="InterPro" id="IPR003593">
    <property type="entry name" value="AAA+_ATPase"/>
</dbReference>
<keyword evidence="4 8" id="KW-0067">ATP-binding</keyword>
<evidence type="ECO:0000256" key="6">
    <source>
        <dbReference type="SAM" id="MobiDB-lite"/>
    </source>
</evidence>
<reference evidence="8 11" key="2">
    <citation type="journal article" date="2016" name="Genome Announc.">
        <title>Complete Genome Sequence of a Strain of Azospirillum thiophilum Isolated from a Sulfide Spring.</title>
        <authorList>
            <person name="Fomenkov A."/>
            <person name="Vincze T."/>
            <person name="Grabovich M."/>
            <person name="Anton B.P."/>
            <person name="Dubinina G."/>
            <person name="Orlova M."/>
            <person name="Belousova E."/>
            <person name="Roberts R.J."/>
        </authorList>
    </citation>
    <scope>NUCLEOTIDE SEQUENCE [LARGE SCALE GENOMIC DNA]</scope>
    <source>
        <strain evidence="8 11">BV-S</strain>
    </source>
</reference>
<dbReference type="KEGG" id="ati:AL072_29575"/>
<dbReference type="InterPro" id="IPR027417">
    <property type="entry name" value="P-loop_NTPase"/>
</dbReference>
<keyword evidence="2" id="KW-0813">Transport</keyword>
<feature type="domain" description="ABC transporter" evidence="7">
    <location>
        <begin position="16"/>
        <end position="278"/>
    </location>
</feature>
<dbReference type="GO" id="GO:0005886">
    <property type="term" value="C:plasma membrane"/>
    <property type="evidence" value="ECO:0007669"/>
    <property type="project" value="TreeGrafter"/>
</dbReference>
<reference evidence="11" key="1">
    <citation type="submission" date="2015-08" db="EMBL/GenBank/DDBJ databases">
        <title>Complete Genome Sequence of Azospirillum thiophilum BV-S.</title>
        <authorList>
            <person name="Fomenkov A."/>
            <person name="Vincze T."/>
            <person name="Grabovich M."/>
            <person name="Dubinina G."/>
            <person name="Orlova M."/>
            <person name="Belousova E."/>
            <person name="Roberts R.J."/>
        </authorList>
    </citation>
    <scope>NUCLEOTIDE SEQUENCE [LARGE SCALE GENOMIC DNA]</scope>
    <source>
        <strain evidence="11">BV-S</strain>
    </source>
</reference>
<evidence type="ECO:0000313" key="10">
    <source>
        <dbReference type="EMBL" id="ALG75109.1"/>
    </source>
</evidence>
<dbReference type="PANTHER" id="PTHR45772:SF11">
    <property type="entry name" value="HIGH-AFFINITY BRANCHED-CHAIN AMINO ACID TRANSPORT ATP-BINDING PROTEIN LIVG"/>
    <property type="match status" value="1"/>
</dbReference>
<dbReference type="FunFam" id="3.40.50.300:FF:000421">
    <property type="entry name" value="Branched-chain amino acid ABC transporter ATP-binding protein"/>
    <property type="match status" value="1"/>
</dbReference>
<dbReference type="EMBL" id="CP012406">
    <property type="protein sequence ID" value="ALG75109.1"/>
    <property type="molecule type" value="Genomic_DNA"/>
</dbReference>
<dbReference type="KEGG" id="ati:AL072_26430"/>
<dbReference type="EMBL" id="CP012404">
    <property type="protein sequence ID" value="ALG74168.1"/>
    <property type="molecule type" value="Genomic_DNA"/>
</dbReference>
<dbReference type="EMBL" id="CP012405">
    <property type="protein sequence ID" value="ALG74553.1"/>
    <property type="molecule type" value="Genomic_DNA"/>
</dbReference>
<dbReference type="GO" id="GO:1903805">
    <property type="term" value="P:L-valine import across plasma membrane"/>
    <property type="evidence" value="ECO:0007669"/>
    <property type="project" value="TreeGrafter"/>
</dbReference>
<dbReference type="GO" id="GO:0005524">
    <property type="term" value="F:ATP binding"/>
    <property type="evidence" value="ECO:0007669"/>
    <property type="project" value="UniProtKB-KW"/>
</dbReference>
<organism evidence="8 11">
    <name type="scientific">Azospirillum thiophilum</name>
    <dbReference type="NCBI Taxonomy" id="528244"/>
    <lineage>
        <taxon>Bacteria</taxon>
        <taxon>Pseudomonadati</taxon>
        <taxon>Pseudomonadota</taxon>
        <taxon>Alphaproteobacteria</taxon>
        <taxon>Rhodospirillales</taxon>
        <taxon>Azospirillaceae</taxon>
        <taxon>Azospirillum</taxon>
    </lineage>
</organism>
<dbReference type="PANTHER" id="PTHR45772">
    <property type="entry name" value="CONSERVED COMPONENT OF ABC TRANSPORTER FOR NATURAL AMINO ACIDS-RELATED"/>
    <property type="match status" value="1"/>
</dbReference>
<dbReference type="GO" id="GO:0015808">
    <property type="term" value="P:L-alanine transport"/>
    <property type="evidence" value="ECO:0007669"/>
    <property type="project" value="TreeGrafter"/>
</dbReference>
<dbReference type="InterPro" id="IPR032823">
    <property type="entry name" value="BCA_ABC_TP_C"/>
</dbReference>
<dbReference type="SUPFAM" id="SSF52540">
    <property type="entry name" value="P-loop containing nucleoside triphosphate hydrolases"/>
    <property type="match status" value="1"/>
</dbReference>
<evidence type="ECO:0000259" key="7">
    <source>
        <dbReference type="PROSITE" id="PS50893"/>
    </source>
</evidence>
<dbReference type="Gene3D" id="3.40.50.300">
    <property type="entry name" value="P-loop containing nucleotide triphosphate hydrolases"/>
    <property type="match status" value="1"/>
</dbReference>
<dbReference type="PROSITE" id="PS50893">
    <property type="entry name" value="ABC_TRANSPORTER_2"/>
    <property type="match status" value="1"/>
</dbReference>
<dbReference type="CDD" id="cd03219">
    <property type="entry name" value="ABC_Mj1267_LivG_branched"/>
    <property type="match status" value="1"/>
</dbReference>
<name>A0A0F2KPN5_9PROT</name>
<evidence type="ECO:0000313" key="11">
    <source>
        <dbReference type="Proteomes" id="UP000069935"/>
    </source>
</evidence>